<organism evidence="6 7">
    <name type="scientific">Bhargavaea cecembensis</name>
    <dbReference type="NCBI Taxonomy" id="394098"/>
    <lineage>
        <taxon>Bacteria</taxon>
        <taxon>Bacillati</taxon>
        <taxon>Bacillota</taxon>
        <taxon>Bacilli</taxon>
        <taxon>Bacillales</taxon>
        <taxon>Caryophanaceae</taxon>
        <taxon>Bhargavaea</taxon>
    </lineage>
</organism>
<accession>A0A163ET96</accession>
<name>A0A163ET96_9BACL</name>
<dbReference type="PROSITE" id="PS51464">
    <property type="entry name" value="SIS"/>
    <property type="match status" value="1"/>
</dbReference>
<dbReference type="GO" id="GO:0003700">
    <property type="term" value="F:DNA-binding transcription factor activity"/>
    <property type="evidence" value="ECO:0007669"/>
    <property type="project" value="InterPro"/>
</dbReference>
<keyword evidence="3" id="KW-0804">Transcription</keyword>
<dbReference type="InterPro" id="IPR000281">
    <property type="entry name" value="HTH_RpiR"/>
</dbReference>
<protein>
    <submittedName>
        <fullName evidence="6">RpiR family transcriptional regulator</fullName>
    </submittedName>
</protein>
<feature type="domain" description="HTH rpiR-type" evidence="4">
    <location>
        <begin position="1"/>
        <end position="74"/>
    </location>
</feature>
<dbReference type="GO" id="GO:0003677">
    <property type="term" value="F:DNA binding"/>
    <property type="evidence" value="ECO:0007669"/>
    <property type="project" value="UniProtKB-KW"/>
</dbReference>
<sequence>MAIIREDWDNLTPGQLKVAQYVTRHLQEVLISTEQEIALEAGVSIATVSRFWRAAGHRNLKAFKAAAKKEVDATPAAKIRRTQKEDALLPLEKGVALLQETRDHMDDGEFNEAVALLLRARRVYVLANGPSRGLGELLIYRLKRLGIDIRLLAHQGNELFEDVIHLEAEDAVLMFSFGRLLAEAKVLLDCQRRQGFGTIVITDRLIPSIHGAATLYASRGEASEFHSMIGPVYLIEKLILHVGQTAPDPLSRLEELSSLRKTYQKELPR</sequence>
<dbReference type="AlphaFoldDB" id="A0A163ET96"/>
<dbReference type="Proteomes" id="UP000076490">
    <property type="component" value="Unassembled WGS sequence"/>
</dbReference>
<dbReference type="InterPro" id="IPR001347">
    <property type="entry name" value="SIS_dom"/>
</dbReference>
<evidence type="ECO:0000313" key="6">
    <source>
        <dbReference type="EMBL" id="KZE37137.1"/>
    </source>
</evidence>
<dbReference type="GO" id="GO:0097367">
    <property type="term" value="F:carbohydrate derivative binding"/>
    <property type="evidence" value="ECO:0007669"/>
    <property type="project" value="InterPro"/>
</dbReference>
<dbReference type="CDD" id="cd05013">
    <property type="entry name" value="SIS_RpiR"/>
    <property type="match status" value="1"/>
</dbReference>
<gene>
    <name evidence="6" type="ORF">AV656_11175</name>
</gene>
<evidence type="ECO:0000259" key="4">
    <source>
        <dbReference type="PROSITE" id="PS51071"/>
    </source>
</evidence>
<dbReference type="EMBL" id="LQNT01000011">
    <property type="protein sequence ID" value="KZE37137.1"/>
    <property type="molecule type" value="Genomic_DNA"/>
</dbReference>
<reference evidence="6 7" key="1">
    <citation type="submission" date="2016-01" db="EMBL/GenBank/DDBJ databases">
        <title>Whole genome sequencing of Bhargavaea cecembensis T14.</title>
        <authorList>
            <person name="Hong K.W."/>
        </authorList>
    </citation>
    <scope>NUCLEOTIDE SEQUENCE [LARGE SCALE GENOMIC DNA]</scope>
    <source>
        <strain evidence="6 7">T14</strain>
    </source>
</reference>
<evidence type="ECO:0000259" key="5">
    <source>
        <dbReference type="PROSITE" id="PS51464"/>
    </source>
</evidence>
<dbReference type="OrthoDB" id="370421at2"/>
<evidence type="ECO:0000256" key="1">
    <source>
        <dbReference type="ARBA" id="ARBA00023015"/>
    </source>
</evidence>
<dbReference type="Gene3D" id="1.10.10.10">
    <property type="entry name" value="Winged helix-like DNA-binding domain superfamily/Winged helix DNA-binding domain"/>
    <property type="match status" value="1"/>
</dbReference>
<dbReference type="PROSITE" id="PS51071">
    <property type="entry name" value="HTH_RPIR"/>
    <property type="match status" value="1"/>
</dbReference>
<dbReference type="SUPFAM" id="SSF46689">
    <property type="entry name" value="Homeodomain-like"/>
    <property type="match status" value="1"/>
</dbReference>
<dbReference type="PANTHER" id="PTHR30514:SF18">
    <property type="entry name" value="RPIR-FAMILY TRANSCRIPTIONAL REGULATOR"/>
    <property type="match status" value="1"/>
</dbReference>
<dbReference type="PANTHER" id="PTHR30514">
    <property type="entry name" value="GLUCOKINASE"/>
    <property type="match status" value="1"/>
</dbReference>
<comment type="caution">
    <text evidence="6">The sequence shown here is derived from an EMBL/GenBank/DDBJ whole genome shotgun (WGS) entry which is preliminary data.</text>
</comment>
<dbReference type="SUPFAM" id="SSF53697">
    <property type="entry name" value="SIS domain"/>
    <property type="match status" value="1"/>
</dbReference>
<keyword evidence="1" id="KW-0805">Transcription regulation</keyword>
<keyword evidence="2" id="KW-0238">DNA-binding</keyword>
<dbReference type="InterPro" id="IPR047640">
    <property type="entry name" value="RpiR-like"/>
</dbReference>
<dbReference type="InterPro" id="IPR009057">
    <property type="entry name" value="Homeodomain-like_sf"/>
</dbReference>
<dbReference type="InterPro" id="IPR046348">
    <property type="entry name" value="SIS_dom_sf"/>
</dbReference>
<dbReference type="Pfam" id="PF01418">
    <property type="entry name" value="HTH_6"/>
    <property type="match status" value="1"/>
</dbReference>
<dbReference type="GO" id="GO:1901135">
    <property type="term" value="P:carbohydrate derivative metabolic process"/>
    <property type="evidence" value="ECO:0007669"/>
    <property type="project" value="InterPro"/>
</dbReference>
<feature type="domain" description="SIS" evidence="5">
    <location>
        <begin position="113"/>
        <end position="245"/>
    </location>
</feature>
<evidence type="ECO:0000256" key="3">
    <source>
        <dbReference type="ARBA" id="ARBA00023163"/>
    </source>
</evidence>
<dbReference type="InterPro" id="IPR035472">
    <property type="entry name" value="RpiR-like_SIS"/>
</dbReference>
<evidence type="ECO:0000256" key="2">
    <source>
        <dbReference type="ARBA" id="ARBA00023125"/>
    </source>
</evidence>
<evidence type="ECO:0000313" key="7">
    <source>
        <dbReference type="Proteomes" id="UP000076490"/>
    </source>
</evidence>
<dbReference type="InterPro" id="IPR036388">
    <property type="entry name" value="WH-like_DNA-bd_sf"/>
</dbReference>
<proteinExistence type="predicted"/>
<dbReference type="RefSeq" id="WP_063182099.1">
    <property type="nucleotide sequence ID" value="NZ_LQNT01000011.1"/>
</dbReference>
<dbReference type="Gene3D" id="3.40.50.10490">
    <property type="entry name" value="Glucose-6-phosphate isomerase like protein, domain 1"/>
    <property type="match status" value="1"/>
</dbReference>